<accession>A0A4P7PS01</accession>
<dbReference type="OrthoDB" id="662468at2"/>
<feature type="signal peptide" evidence="1">
    <location>
        <begin position="1"/>
        <end position="20"/>
    </location>
</feature>
<dbReference type="AlphaFoldDB" id="A0A4P7PS01"/>
<dbReference type="Proteomes" id="UP000296862">
    <property type="component" value="Chromosome"/>
</dbReference>
<evidence type="ECO:0000313" key="2">
    <source>
        <dbReference type="EMBL" id="QBZ97619.1"/>
    </source>
</evidence>
<keyword evidence="1" id="KW-0732">Signal</keyword>
<keyword evidence="3" id="KW-1185">Reference proteome</keyword>
<dbReference type="EMBL" id="CP038810">
    <property type="protein sequence ID" value="QBZ97619.1"/>
    <property type="molecule type" value="Genomic_DNA"/>
</dbReference>
<dbReference type="KEGG" id="fsn:GS03_01116"/>
<organism evidence="2 3">
    <name type="scientific">Flavobacterium sangjuense</name>
    <dbReference type="NCBI Taxonomy" id="2518177"/>
    <lineage>
        <taxon>Bacteria</taxon>
        <taxon>Pseudomonadati</taxon>
        <taxon>Bacteroidota</taxon>
        <taxon>Flavobacteriia</taxon>
        <taxon>Flavobacteriales</taxon>
        <taxon>Flavobacteriaceae</taxon>
        <taxon>Flavobacterium</taxon>
    </lineage>
</organism>
<reference evidence="2 3" key="1">
    <citation type="submission" date="2019-04" db="EMBL/GenBank/DDBJ databases">
        <title>Flavobacterium sp. GS03.</title>
        <authorList>
            <person name="Kim H."/>
        </authorList>
    </citation>
    <scope>NUCLEOTIDE SEQUENCE [LARGE SCALE GENOMIC DNA]</scope>
    <source>
        <strain evidence="2 3">GS03</strain>
    </source>
</reference>
<sequence length="169" mass="18918">MTKNKLFVLGVFAFCNTVFSQENAVVNYPQVKGYFAVLHPIVTVNRDETLYNFSDSYTVGFPTGINVLKNDRFGYSFEVVPFIKTVDGKDKVANVLFHPGLLFRYKHGFTFVSRLAFETGGRYGFTAVFNKVIVKSKDVSYFVATPLPVRFGNEHPPSIGVGIQFGATF</sequence>
<name>A0A4P7PS01_9FLAO</name>
<feature type="chain" id="PRO_5020195184" description="Outer membrane protein beta-barrel domain-containing protein" evidence="1">
    <location>
        <begin position="21"/>
        <end position="169"/>
    </location>
</feature>
<gene>
    <name evidence="2" type="ORF">GS03_01116</name>
</gene>
<protein>
    <recommendedName>
        <fullName evidence="4">Outer membrane protein beta-barrel domain-containing protein</fullName>
    </recommendedName>
</protein>
<dbReference type="RefSeq" id="WP_136151569.1">
    <property type="nucleotide sequence ID" value="NZ_CP038810.1"/>
</dbReference>
<proteinExistence type="predicted"/>
<evidence type="ECO:0000256" key="1">
    <source>
        <dbReference type="SAM" id="SignalP"/>
    </source>
</evidence>
<evidence type="ECO:0008006" key="4">
    <source>
        <dbReference type="Google" id="ProtNLM"/>
    </source>
</evidence>
<evidence type="ECO:0000313" key="3">
    <source>
        <dbReference type="Proteomes" id="UP000296862"/>
    </source>
</evidence>